<accession>A0A1V4KBE6</accession>
<feature type="region of interest" description="Disordered" evidence="1">
    <location>
        <begin position="15"/>
        <end position="62"/>
    </location>
</feature>
<evidence type="ECO:0000256" key="1">
    <source>
        <dbReference type="SAM" id="MobiDB-lite"/>
    </source>
</evidence>
<dbReference type="Proteomes" id="UP000190648">
    <property type="component" value="Unassembled WGS sequence"/>
</dbReference>
<comment type="caution">
    <text evidence="2">The sequence shown here is derived from an EMBL/GenBank/DDBJ whole genome shotgun (WGS) entry which is preliminary data.</text>
</comment>
<reference evidence="2 3" key="1">
    <citation type="submission" date="2016-02" db="EMBL/GenBank/DDBJ databases">
        <title>Band-tailed pigeon sequencing and assembly.</title>
        <authorList>
            <person name="Soares A.E."/>
            <person name="Novak B.J."/>
            <person name="Rice E.S."/>
            <person name="O'Connell B."/>
            <person name="Chang D."/>
            <person name="Weber S."/>
            <person name="Shapiro B."/>
        </authorList>
    </citation>
    <scope>NUCLEOTIDE SEQUENCE [LARGE SCALE GENOMIC DNA]</scope>
    <source>
        <strain evidence="2">BTP2013</strain>
        <tissue evidence="2">Blood</tissue>
    </source>
</reference>
<gene>
    <name evidence="2" type="ORF">AV530_014678</name>
</gene>
<evidence type="ECO:0000313" key="3">
    <source>
        <dbReference type="Proteomes" id="UP000190648"/>
    </source>
</evidence>
<dbReference type="EMBL" id="LSYS01003963">
    <property type="protein sequence ID" value="OPJ81683.1"/>
    <property type="molecule type" value="Genomic_DNA"/>
</dbReference>
<evidence type="ECO:0000313" key="2">
    <source>
        <dbReference type="EMBL" id="OPJ81683.1"/>
    </source>
</evidence>
<name>A0A1V4KBE6_PATFA</name>
<dbReference type="AlphaFoldDB" id="A0A1V4KBE6"/>
<sequence>MLAAAAVCLGLQVRGSPCSGSGRGSPCTGASGPHCKADPSCPEHGGTPPHCLARANSPPCQQANTRHRHQMCLSSQHLSLLLADFPARRSGSDFPEQNLISPVSKN</sequence>
<organism evidence="2 3">
    <name type="scientific">Patagioenas fasciata monilis</name>
    <dbReference type="NCBI Taxonomy" id="372326"/>
    <lineage>
        <taxon>Eukaryota</taxon>
        <taxon>Metazoa</taxon>
        <taxon>Chordata</taxon>
        <taxon>Craniata</taxon>
        <taxon>Vertebrata</taxon>
        <taxon>Euteleostomi</taxon>
        <taxon>Archelosauria</taxon>
        <taxon>Archosauria</taxon>
        <taxon>Dinosauria</taxon>
        <taxon>Saurischia</taxon>
        <taxon>Theropoda</taxon>
        <taxon>Coelurosauria</taxon>
        <taxon>Aves</taxon>
        <taxon>Neognathae</taxon>
        <taxon>Neoaves</taxon>
        <taxon>Columbimorphae</taxon>
        <taxon>Columbiformes</taxon>
        <taxon>Columbidae</taxon>
        <taxon>Patagioenas</taxon>
    </lineage>
</organism>
<protein>
    <submittedName>
        <fullName evidence="2">Uncharacterized protein</fullName>
    </submittedName>
</protein>
<proteinExistence type="predicted"/>
<keyword evidence="3" id="KW-1185">Reference proteome</keyword>
<feature type="compositionally biased region" description="Low complexity" evidence="1">
    <location>
        <begin position="15"/>
        <end position="27"/>
    </location>
</feature>